<protein>
    <submittedName>
        <fullName evidence="1">Uncharacterized protein</fullName>
    </submittedName>
</protein>
<reference evidence="1" key="1">
    <citation type="submission" date="2023-10" db="EMBL/GenBank/DDBJ databases">
        <title>Genome assembly of Pristionchus species.</title>
        <authorList>
            <person name="Yoshida K."/>
            <person name="Sommer R.J."/>
        </authorList>
    </citation>
    <scope>NUCLEOTIDE SEQUENCE</scope>
    <source>
        <strain evidence="1">RS0144</strain>
    </source>
</reference>
<dbReference type="Proteomes" id="UP001432027">
    <property type="component" value="Unassembled WGS sequence"/>
</dbReference>
<feature type="non-terminal residue" evidence="1">
    <location>
        <position position="1"/>
    </location>
</feature>
<dbReference type="EMBL" id="BTSX01000005">
    <property type="protein sequence ID" value="GMT01927.1"/>
    <property type="molecule type" value="Genomic_DNA"/>
</dbReference>
<name>A0AAV5U575_9BILA</name>
<proteinExistence type="predicted"/>
<keyword evidence="2" id="KW-1185">Reference proteome</keyword>
<evidence type="ECO:0000313" key="1">
    <source>
        <dbReference type="EMBL" id="GMT01927.1"/>
    </source>
</evidence>
<dbReference type="AlphaFoldDB" id="A0AAV5U575"/>
<evidence type="ECO:0000313" key="2">
    <source>
        <dbReference type="Proteomes" id="UP001432027"/>
    </source>
</evidence>
<sequence>YSEQTLFEFVQSFAHESNESQSHKDVHLTALIHFQTYFKRKYKSSRVDSKQILFRELSYSRDIYR</sequence>
<accession>A0AAV5U575</accession>
<comment type="caution">
    <text evidence="1">The sequence shown here is derived from an EMBL/GenBank/DDBJ whole genome shotgun (WGS) entry which is preliminary data.</text>
</comment>
<gene>
    <name evidence="1" type="ORF">PENTCL1PPCAC_24101</name>
</gene>
<organism evidence="1 2">
    <name type="scientific">Pristionchus entomophagus</name>
    <dbReference type="NCBI Taxonomy" id="358040"/>
    <lineage>
        <taxon>Eukaryota</taxon>
        <taxon>Metazoa</taxon>
        <taxon>Ecdysozoa</taxon>
        <taxon>Nematoda</taxon>
        <taxon>Chromadorea</taxon>
        <taxon>Rhabditida</taxon>
        <taxon>Rhabditina</taxon>
        <taxon>Diplogasteromorpha</taxon>
        <taxon>Diplogasteroidea</taxon>
        <taxon>Neodiplogasteridae</taxon>
        <taxon>Pristionchus</taxon>
    </lineage>
</organism>